<dbReference type="Gene3D" id="1.10.8.60">
    <property type="match status" value="1"/>
</dbReference>
<dbReference type="InterPro" id="IPR027417">
    <property type="entry name" value="P-loop_NTPase"/>
</dbReference>
<dbReference type="GO" id="GO:0009360">
    <property type="term" value="C:DNA polymerase III complex"/>
    <property type="evidence" value="ECO:0007669"/>
    <property type="project" value="InterPro"/>
</dbReference>
<dbReference type="Gene3D" id="3.40.50.300">
    <property type="entry name" value="P-loop containing nucleotide triphosphate hydrolases"/>
    <property type="match status" value="1"/>
</dbReference>
<dbReference type="EC" id="2.7.7.7" evidence="11"/>
<dbReference type="SUPFAM" id="SSF52540">
    <property type="entry name" value="P-loop containing nucleoside triphosphate hydrolases"/>
    <property type="match status" value="1"/>
</dbReference>
<keyword evidence="2 11" id="KW-0808">Transferase</keyword>
<evidence type="ECO:0000256" key="5">
    <source>
        <dbReference type="ARBA" id="ARBA00022723"/>
    </source>
</evidence>
<proteinExistence type="inferred from homology"/>
<dbReference type="PANTHER" id="PTHR11669">
    <property type="entry name" value="REPLICATION FACTOR C / DNA POLYMERASE III GAMMA-TAU SUBUNIT"/>
    <property type="match status" value="1"/>
</dbReference>
<reference evidence="14 15" key="1">
    <citation type="journal article" date="2018" name="Nat. Biotechnol.">
        <title>A standardized bacterial taxonomy based on genome phylogeny substantially revises the tree of life.</title>
        <authorList>
            <person name="Parks D.H."/>
            <person name="Chuvochina M."/>
            <person name="Waite D.W."/>
            <person name="Rinke C."/>
            <person name="Skarshewski A."/>
            <person name="Chaumeil P.A."/>
            <person name="Hugenholtz P."/>
        </authorList>
    </citation>
    <scope>NUCLEOTIDE SEQUENCE [LARGE SCALE GENOMIC DNA]</scope>
    <source>
        <strain evidence="14">UBA8733</strain>
    </source>
</reference>
<dbReference type="SMART" id="SM00382">
    <property type="entry name" value="AAA"/>
    <property type="match status" value="1"/>
</dbReference>
<dbReference type="NCBIfam" id="NF006585">
    <property type="entry name" value="PRK09111.1"/>
    <property type="match status" value="1"/>
</dbReference>
<keyword evidence="5" id="KW-0479">Metal-binding</keyword>
<dbReference type="InterPro" id="IPR022754">
    <property type="entry name" value="DNA_pol_III_gamma-3"/>
</dbReference>
<dbReference type="InterPro" id="IPR045085">
    <property type="entry name" value="HLD_clamp_pol_III_gamma_tau"/>
</dbReference>
<evidence type="ECO:0000256" key="4">
    <source>
        <dbReference type="ARBA" id="ARBA00022705"/>
    </source>
</evidence>
<dbReference type="Proteomes" id="UP000259610">
    <property type="component" value="Unassembled WGS sequence"/>
</dbReference>
<dbReference type="GO" id="GO:0006261">
    <property type="term" value="P:DNA-templated DNA replication"/>
    <property type="evidence" value="ECO:0007669"/>
    <property type="project" value="TreeGrafter"/>
</dbReference>
<dbReference type="Gene3D" id="1.20.272.10">
    <property type="match status" value="1"/>
</dbReference>
<name>A0A3B9H0V2_9PROT</name>
<comment type="caution">
    <text evidence="14">The sequence shown here is derived from an EMBL/GenBank/DDBJ whole genome shotgun (WGS) entry which is preliminary data.</text>
</comment>
<dbReference type="InterPro" id="IPR008921">
    <property type="entry name" value="DNA_pol3_clamp-load_cplx_C"/>
</dbReference>
<feature type="compositionally biased region" description="Acidic residues" evidence="12">
    <location>
        <begin position="1"/>
        <end position="10"/>
    </location>
</feature>
<dbReference type="GO" id="GO:0003887">
    <property type="term" value="F:DNA-directed DNA polymerase activity"/>
    <property type="evidence" value="ECO:0007669"/>
    <property type="project" value="UniProtKB-KW"/>
</dbReference>
<dbReference type="InterPro" id="IPR022107">
    <property type="entry name" value="DNA_pol_III_gamma/tau_C"/>
</dbReference>
<evidence type="ECO:0000256" key="11">
    <source>
        <dbReference type="RuleBase" id="RU364063"/>
    </source>
</evidence>
<dbReference type="Pfam" id="PF22608">
    <property type="entry name" value="DNAX_ATPase_lid"/>
    <property type="match status" value="1"/>
</dbReference>
<dbReference type="CDD" id="cd00009">
    <property type="entry name" value="AAA"/>
    <property type="match status" value="1"/>
</dbReference>
<keyword evidence="4 11" id="KW-0235">DNA replication</keyword>
<evidence type="ECO:0000256" key="8">
    <source>
        <dbReference type="ARBA" id="ARBA00022840"/>
    </source>
</evidence>
<evidence type="ECO:0000256" key="2">
    <source>
        <dbReference type="ARBA" id="ARBA00022679"/>
    </source>
</evidence>
<comment type="catalytic activity">
    <reaction evidence="10 11">
        <text>DNA(n) + a 2'-deoxyribonucleoside 5'-triphosphate = DNA(n+1) + diphosphate</text>
        <dbReference type="Rhea" id="RHEA:22508"/>
        <dbReference type="Rhea" id="RHEA-COMP:17339"/>
        <dbReference type="Rhea" id="RHEA-COMP:17340"/>
        <dbReference type="ChEBI" id="CHEBI:33019"/>
        <dbReference type="ChEBI" id="CHEBI:61560"/>
        <dbReference type="ChEBI" id="CHEBI:173112"/>
        <dbReference type="EC" id="2.7.7.7"/>
    </reaction>
</comment>
<evidence type="ECO:0000256" key="10">
    <source>
        <dbReference type="ARBA" id="ARBA00049244"/>
    </source>
</evidence>
<dbReference type="Pfam" id="PF12362">
    <property type="entry name" value="DUF3646"/>
    <property type="match status" value="1"/>
</dbReference>
<comment type="function">
    <text evidence="11">DNA polymerase III is a complex, multichain enzyme responsible for most of the replicative synthesis in bacteria. This DNA polymerase also exhibits 3' to 5' exonuclease activity.</text>
</comment>
<evidence type="ECO:0000256" key="1">
    <source>
        <dbReference type="ARBA" id="ARBA00006360"/>
    </source>
</evidence>
<evidence type="ECO:0000256" key="3">
    <source>
        <dbReference type="ARBA" id="ARBA00022695"/>
    </source>
</evidence>
<dbReference type="NCBIfam" id="TIGR02397">
    <property type="entry name" value="dnaX_nterm"/>
    <property type="match status" value="1"/>
</dbReference>
<dbReference type="Pfam" id="PF13177">
    <property type="entry name" value="DNA_pol3_delta2"/>
    <property type="match status" value="1"/>
</dbReference>
<dbReference type="AlphaFoldDB" id="A0A3B9H0V2"/>
<evidence type="ECO:0000256" key="12">
    <source>
        <dbReference type="SAM" id="MobiDB-lite"/>
    </source>
</evidence>
<keyword evidence="8 11" id="KW-0067">ATP-binding</keyword>
<protein>
    <recommendedName>
        <fullName evidence="11">DNA polymerase III subunit gamma/tau</fullName>
        <ecNumber evidence="11">2.7.7.7</ecNumber>
    </recommendedName>
</protein>
<organism evidence="14 15">
    <name type="scientific">Hyphomonas adhaerens</name>
    <dbReference type="NCBI Taxonomy" id="81029"/>
    <lineage>
        <taxon>Bacteria</taxon>
        <taxon>Pseudomonadati</taxon>
        <taxon>Pseudomonadota</taxon>
        <taxon>Alphaproteobacteria</taxon>
        <taxon>Hyphomonadales</taxon>
        <taxon>Hyphomonadaceae</taxon>
        <taxon>Hyphomonas</taxon>
    </lineage>
</organism>
<feature type="non-terminal residue" evidence="14">
    <location>
        <position position="575"/>
    </location>
</feature>
<dbReference type="FunFam" id="3.40.50.300:FF:000014">
    <property type="entry name" value="DNA polymerase III subunit gamma/tau"/>
    <property type="match status" value="1"/>
</dbReference>
<dbReference type="Pfam" id="PF12169">
    <property type="entry name" value="DNA_pol3_gamma3"/>
    <property type="match status" value="1"/>
</dbReference>
<keyword evidence="3 11" id="KW-0548">Nucleotidyltransferase</keyword>
<keyword evidence="6 11" id="KW-0547">Nucleotide-binding</keyword>
<dbReference type="InterPro" id="IPR012763">
    <property type="entry name" value="DNA_pol_III_sug/sutau_N"/>
</dbReference>
<comment type="similarity">
    <text evidence="1 11">Belongs to the DnaX/STICHEL family.</text>
</comment>
<evidence type="ECO:0000256" key="6">
    <source>
        <dbReference type="ARBA" id="ARBA00022741"/>
    </source>
</evidence>
<feature type="domain" description="AAA+ ATPase" evidence="13">
    <location>
        <begin position="64"/>
        <end position="210"/>
    </location>
</feature>
<dbReference type="PANTHER" id="PTHR11669:SF0">
    <property type="entry name" value="PROTEIN STICHEL-LIKE 2"/>
    <property type="match status" value="1"/>
</dbReference>
<keyword evidence="7" id="KW-0862">Zinc</keyword>
<evidence type="ECO:0000313" key="15">
    <source>
        <dbReference type="Proteomes" id="UP000259610"/>
    </source>
</evidence>
<gene>
    <name evidence="11" type="primary">dnaX</name>
    <name evidence="14" type="ORF">DCG58_13005</name>
</gene>
<dbReference type="InterPro" id="IPR003593">
    <property type="entry name" value="AAA+_ATPase"/>
</dbReference>
<dbReference type="SUPFAM" id="SSF48019">
    <property type="entry name" value="post-AAA+ oligomerization domain-like"/>
    <property type="match status" value="1"/>
</dbReference>
<evidence type="ECO:0000259" key="13">
    <source>
        <dbReference type="SMART" id="SM00382"/>
    </source>
</evidence>
<keyword evidence="9 11" id="KW-0239">DNA-directed DNA polymerase</keyword>
<dbReference type="GO" id="GO:0046872">
    <property type="term" value="F:metal ion binding"/>
    <property type="evidence" value="ECO:0007669"/>
    <property type="project" value="UniProtKB-KW"/>
</dbReference>
<comment type="subunit">
    <text evidence="11">DNA polymerase III contains a core (composed of alpha, epsilon and theta chains) that associates with a tau subunit. This core dimerizes to form the POLIII' complex. PolIII' associates with the gamma complex (composed of gamma, delta, delta', psi and chi chains) and with the beta chain to form the complete DNA polymerase III complex.</text>
</comment>
<feature type="region of interest" description="Disordered" evidence="12">
    <location>
        <begin position="1"/>
        <end position="21"/>
    </location>
</feature>
<evidence type="ECO:0000256" key="9">
    <source>
        <dbReference type="ARBA" id="ARBA00022932"/>
    </source>
</evidence>
<accession>A0A3B9H0V2</accession>
<dbReference type="CDD" id="cd18137">
    <property type="entry name" value="HLD_clamp_pol_III_gamma_tau"/>
    <property type="match status" value="1"/>
</dbReference>
<dbReference type="GO" id="GO:0003677">
    <property type="term" value="F:DNA binding"/>
    <property type="evidence" value="ECO:0007669"/>
    <property type="project" value="InterPro"/>
</dbReference>
<dbReference type="GO" id="GO:0005524">
    <property type="term" value="F:ATP binding"/>
    <property type="evidence" value="ECO:0007669"/>
    <property type="project" value="UniProtKB-KW"/>
</dbReference>
<sequence length="575" mass="61888">MSETDSDTERDDATFSMFGEDEAPAKPGAYEVLARKYRPRTFEDLIGQEAMVRTLRNAFETGRIAHAFMLTGVRGIGKTTTARLLARALNYTSEDHDGPSVNLRPLGEHCEAIMASRHPDVLELDTASRTGVADMRDLLDGARYAPVSAKHKVYIIDEVHMLSNASFNALLKTLEEPPPHVKFIFATTEIRKVPVTVLSRCQRFDLKRLEPAALAMHLGRIAKNEGATVSEEGLALIARAAEGSVRDGLSILDQAIVQTAVQDKSGDALRDAAGNPISDPEPISAAIIRDMLGLGDRGRLMDAFEKAIAGEAKAALEEVQDQVRGGADPAVILKDLLEIAADISIAQATGDDYQPGGPADWVERTRAMAQRLTPAEASRTWQILLSGYNVLQVAPDPATALNMVILRLVASASLPSPEEAARMIAEGKASPGKPEGQAEAPPDPGGLDSFESILAHLTALREINLQVEMERYIKPGPVSYGHFTCELEPSAPSDVLARLKGFLERQTGDDWVVEQIRGGAETVRAAEIRTKEERFAAAAAHPIIAAALNSLPGATIVDVVDEDRANPDIPADAEN</sequence>
<evidence type="ECO:0000256" key="7">
    <source>
        <dbReference type="ARBA" id="ARBA00022833"/>
    </source>
</evidence>
<dbReference type="InterPro" id="IPR050238">
    <property type="entry name" value="DNA_Rep/Repair_Clamp_Loader"/>
</dbReference>
<evidence type="ECO:0000313" key="14">
    <source>
        <dbReference type="EMBL" id="HAE28076.1"/>
    </source>
</evidence>
<feature type="region of interest" description="Disordered" evidence="12">
    <location>
        <begin position="427"/>
        <end position="447"/>
    </location>
</feature>
<dbReference type="EMBL" id="DMAN01000291">
    <property type="protein sequence ID" value="HAE28076.1"/>
    <property type="molecule type" value="Genomic_DNA"/>
</dbReference>